<sequence>MRSKIAIRTIMLAAVIVPTIASATQSGSGLTRAEVRAQLAQLERAGYNQARKDIDYPRSIQQAEARVQSSEATRRADASGYGSAQPEGSGSGTAVHSHASARSLYLHH</sequence>
<gene>
    <name evidence="3" type="ORF">DF037_27760</name>
</gene>
<reference evidence="3 4" key="1">
    <citation type="submission" date="2018-08" db="EMBL/GenBank/DDBJ databases">
        <title>Comparative analysis of Burkholderia isolates from Puerto Rico.</title>
        <authorList>
            <person name="Hall C."/>
            <person name="Sahl J."/>
            <person name="Wagner D."/>
        </authorList>
    </citation>
    <scope>NUCLEOTIDE SEQUENCE [LARGE SCALE GENOMIC DNA]</scope>
    <source>
        <strain evidence="3 4">Bp9001</strain>
    </source>
</reference>
<dbReference type="Pfam" id="PF13663">
    <property type="entry name" value="DUF4148"/>
    <property type="match status" value="1"/>
</dbReference>
<dbReference type="RefSeq" id="WP_124619160.1">
    <property type="nucleotide sequence ID" value="NZ_CABVQR010000007.1"/>
</dbReference>
<feature type="signal peptide" evidence="2">
    <location>
        <begin position="1"/>
        <end position="23"/>
    </location>
</feature>
<feature type="compositionally biased region" description="Polar residues" evidence="1">
    <location>
        <begin position="59"/>
        <end position="71"/>
    </location>
</feature>
<evidence type="ECO:0000256" key="2">
    <source>
        <dbReference type="SAM" id="SignalP"/>
    </source>
</evidence>
<accession>A0A3N8QFP8</accession>
<feature type="region of interest" description="Disordered" evidence="1">
    <location>
        <begin position="51"/>
        <end position="108"/>
    </location>
</feature>
<protein>
    <submittedName>
        <fullName evidence="3">DUF4148 domain-containing protein</fullName>
    </submittedName>
</protein>
<evidence type="ECO:0000313" key="3">
    <source>
        <dbReference type="EMBL" id="RQT22475.1"/>
    </source>
</evidence>
<organism evidence="3 4">
    <name type="scientific">Burkholderia contaminans</name>
    <dbReference type="NCBI Taxonomy" id="488447"/>
    <lineage>
        <taxon>Bacteria</taxon>
        <taxon>Pseudomonadati</taxon>
        <taxon>Pseudomonadota</taxon>
        <taxon>Betaproteobacteria</taxon>
        <taxon>Burkholderiales</taxon>
        <taxon>Burkholderiaceae</taxon>
        <taxon>Burkholderia</taxon>
        <taxon>Burkholderia cepacia complex</taxon>
    </lineage>
</organism>
<keyword evidence="2" id="KW-0732">Signal</keyword>
<name>A0A3N8QFP8_9BURK</name>
<dbReference type="AlphaFoldDB" id="A0A3N8QFP8"/>
<feature type="chain" id="PRO_5018132331" evidence="2">
    <location>
        <begin position="24"/>
        <end position="108"/>
    </location>
</feature>
<proteinExistence type="predicted"/>
<dbReference type="Proteomes" id="UP000269271">
    <property type="component" value="Unassembled WGS sequence"/>
</dbReference>
<evidence type="ECO:0000256" key="1">
    <source>
        <dbReference type="SAM" id="MobiDB-lite"/>
    </source>
</evidence>
<dbReference type="EMBL" id="QTQX01000021">
    <property type="protein sequence ID" value="RQT22475.1"/>
    <property type="molecule type" value="Genomic_DNA"/>
</dbReference>
<dbReference type="InterPro" id="IPR025421">
    <property type="entry name" value="DUF4148"/>
</dbReference>
<comment type="caution">
    <text evidence="3">The sequence shown here is derived from an EMBL/GenBank/DDBJ whole genome shotgun (WGS) entry which is preliminary data.</text>
</comment>
<evidence type="ECO:0000313" key="4">
    <source>
        <dbReference type="Proteomes" id="UP000269271"/>
    </source>
</evidence>